<gene>
    <name evidence="3" type="ORF">JX265_009512</name>
</gene>
<dbReference type="PANTHER" id="PTHR33365">
    <property type="entry name" value="YALI0B05434P"/>
    <property type="match status" value="1"/>
</dbReference>
<dbReference type="GO" id="GO:0043386">
    <property type="term" value="P:mycotoxin biosynthetic process"/>
    <property type="evidence" value="ECO:0007669"/>
    <property type="project" value="InterPro"/>
</dbReference>
<feature type="transmembrane region" description="Helical" evidence="2">
    <location>
        <begin position="50"/>
        <end position="72"/>
    </location>
</feature>
<dbReference type="InterPro" id="IPR021765">
    <property type="entry name" value="UstYa-like"/>
</dbReference>
<dbReference type="Proteomes" id="UP000829685">
    <property type="component" value="Unassembled WGS sequence"/>
</dbReference>
<keyword evidence="4" id="KW-1185">Reference proteome</keyword>
<evidence type="ECO:0008006" key="5">
    <source>
        <dbReference type="Google" id="ProtNLM"/>
    </source>
</evidence>
<dbReference type="Pfam" id="PF11807">
    <property type="entry name" value="UstYa"/>
    <property type="match status" value="1"/>
</dbReference>
<dbReference type="AlphaFoldDB" id="A0A9P9WFT0"/>
<keyword evidence="2" id="KW-0812">Transmembrane</keyword>
<comment type="caution">
    <text evidence="3">The sequence shown here is derived from an EMBL/GenBank/DDBJ whole genome shotgun (WGS) entry which is preliminary data.</text>
</comment>
<accession>A0A9P9WFT0</accession>
<keyword evidence="2" id="KW-0472">Membrane</keyword>
<dbReference type="PANTHER" id="PTHR33365:SF12">
    <property type="entry name" value="TAT PATHWAY SIGNAL SEQUENCE"/>
    <property type="match status" value="1"/>
</dbReference>
<evidence type="ECO:0000313" key="3">
    <source>
        <dbReference type="EMBL" id="KAI1861545.1"/>
    </source>
</evidence>
<keyword evidence="2" id="KW-1133">Transmembrane helix</keyword>
<name>A0A9P9WFT0_9PEZI</name>
<proteinExistence type="inferred from homology"/>
<protein>
    <recommendedName>
        <fullName evidence="5">Cyclochlorotine biosynthesis protein O</fullName>
    </recommendedName>
</protein>
<comment type="similarity">
    <text evidence="1">Belongs to the ustYa family.</text>
</comment>
<evidence type="ECO:0000256" key="2">
    <source>
        <dbReference type="SAM" id="Phobius"/>
    </source>
</evidence>
<evidence type="ECO:0000256" key="1">
    <source>
        <dbReference type="ARBA" id="ARBA00035112"/>
    </source>
</evidence>
<evidence type="ECO:0000313" key="4">
    <source>
        <dbReference type="Proteomes" id="UP000829685"/>
    </source>
</evidence>
<sequence length="275" mass="31924">MHQTNRSAEYERLYVDRSSGEKSQESFDDEEGMVALSHLKQSRWRSWRGWLLHLGLPLVYTLIFVVAMYRSWDDGGGVFSLVDSPAKQVRSNMHLEVFPLDKFLEGPYTGEPGAELDRVWADLLQYNNMRIPEEWVKSHDREYQAVKLPDGGYLGVLSVFHELHCIKRVFRTLHADYYFPNATADVHKEMIEHAEHCLELFRMSAMCHGDVSVLTHRWVDGDLLPHVNQSAPHQCVDWNQVMDFAASVSVDVFRKDYIVNPETGTNPYWHDEPRS</sequence>
<reference evidence="3" key="1">
    <citation type="submission" date="2021-03" db="EMBL/GenBank/DDBJ databases">
        <title>Revisited historic fungal species revealed as producer of novel bioactive compounds through whole genome sequencing and comparative genomics.</title>
        <authorList>
            <person name="Vignolle G.A."/>
            <person name="Hochenegger N."/>
            <person name="Mach R.L."/>
            <person name="Mach-Aigner A.R."/>
            <person name="Javad Rahimi M."/>
            <person name="Salim K.A."/>
            <person name="Chan C.M."/>
            <person name="Lim L.B.L."/>
            <person name="Cai F."/>
            <person name="Druzhinina I.S."/>
            <person name="U'Ren J.M."/>
            <person name="Derntl C."/>
        </authorList>
    </citation>
    <scope>NUCLEOTIDE SEQUENCE</scope>
    <source>
        <strain evidence="3">TUCIM 5799</strain>
    </source>
</reference>
<organism evidence="3 4">
    <name type="scientific">Neoarthrinium moseri</name>
    <dbReference type="NCBI Taxonomy" id="1658444"/>
    <lineage>
        <taxon>Eukaryota</taxon>
        <taxon>Fungi</taxon>
        <taxon>Dikarya</taxon>
        <taxon>Ascomycota</taxon>
        <taxon>Pezizomycotina</taxon>
        <taxon>Sordariomycetes</taxon>
        <taxon>Xylariomycetidae</taxon>
        <taxon>Amphisphaeriales</taxon>
        <taxon>Apiosporaceae</taxon>
        <taxon>Neoarthrinium</taxon>
    </lineage>
</organism>
<dbReference type="EMBL" id="JAFIMR010000029">
    <property type="protein sequence ID" value="KAI1861545.1"/>
    <property type="molecule type" value="Genomic_DNA"/>
</dbReference>